<dbReference type="GO" id="GO:0010605">
    <property type="term" value="P:negative regulation of macromolecule metabolic process"/>
    <property type="evidence" value="ECO:0007669"/>
    <property type="project" value="UniProtKB-ARBA"/>
</dbReference>
<dbReference type="GO" id="GO:1990817">
    <property type="term" value="F:poly(A) RNA polymerase activity"/>
    <property type="evidence" value="ECO:0007669"/>
    <property type="project" value="UniProtKB-EC"/>
</dbReference>
<dbReference type="AlphaFoldDB" id="A0A0D0C559"/>
<dbReference type="HOGENOM" id="CLU_823998_0_0_1"/>
<protein>
    <recommendedName>
        <fullName evidence="1">Poly(A) RNA polymerase mitochondrial-like central palm domain-containing protein</fullName>
    </recommendedName>
</protein>
<reference evidence="2 3" key="1">
    <citation type="submission" date="2014-04" db="EMBL/GenBank/DDBJ databases">
        <title>Evolutionary Origins and Diversification of the Mycorrhizal Mutualists.</title>
        <authorList>
            <consortium name="DOE Joint Genome Institute"/>
            <consortium name="Mycorrhizal Genomics Consortium"/>
            <person name="Kohler A."/>
            <person name="Kuo A."/>
            <person name="Nagy L.G."/>
            <person name="Floudas D."/>
            <person name="Copeland A."/>
            <person name="Barry K.W."/>
            <person name="Cichocki N."/>
            <person name="Veneault-Fourrey C."/>
            <person name="LaButti K."/>
            <person name="Lindquist E.A."/>
            <person name="Lipzen A."/>
            <person name="Lundell T."/>
            <person name="Morin E."/>
            <person name="Murat C."/>
            <person name="Riley R."/>
            <person name="Ohm R."/>
            <person name="Sun H."/>
            <person name="Tunlid A."/>
            <person name="Henrissat B."/>
            <person name="Grigoriev I.V."/>
            <person name="Hibbett D.S."/>
            <person name="Martin F."/>
        </authorList>
    </citation>
    <scope>NUCLEOTIDE SEQUENCE [LARGE SCALE GENOMIC DNA]</scope>
    <source>
        <strain evidence="2 3">FD-317 M1</strain>
    </source>
</reference>
<dbReference type="GO" id="GO:0003729">
    <property type="term" value="F:mRNA binding"/>
    <property type="evidence" value="ECO:0007669"/>
    <property type="project" value="TreeGrafter"/>
</dbReference>
<dbReference type="Pfam" id="PF22600">
    <property type="entry name" value="MTPAP-like_central"/>
    <property type="match status" value="1"/>
</dbReference>
<dbReference type="CDD" id="cd05402">
    <property type="entry name" value="NT_PAP_TUTase"/>
    <property type="match status" value="1"/>
</dbReference>
<dbReference type="InterPro" id="IPR043519">
    <property type="entry name" value="NT_sf"/>
</dbReference>
<evidence type="ECO:0000313" key="2">
    <source>
        <dbReference type="EMBL" id="KIK63281.1"/>
    </source>
</evidence>
<proteinExistence type="predicted"/>
<dbReference type="PANTHER" id="PTHR23092:SF15">
    <property type="entry name" value="INACTIVE NON-CANONICAL POLY(A) RNA POLYMERASE PROTEIN TRF4-2-RELATED"/>
    <property type="match status" value="1"/>
</dbReference>
<dbReference type="SUPFAM" id="SSF81301">
    <property type="entry name" value="Nucleotidyltransferase"/>
    <property type="match status" value="1"/>
</dbReference>
<evidence type="ECO:0000259" key="1">
    <source>
        <dbReference type="Pfam" id="PF22600"/>
    </source>
</evidence>
<dbReference type="InterPro" id="IPR045862">
    <property type="entry name" value="Trf4-like"/>
</dbReference>
<dbReference type="Gene3D" id="1.10.1410.10">
    <property type="match status" value="1"/>
</dbReference>
<dbReference type="Proteomes" id="UP000053593">
    <property type="component" value="Unassembled WGS sequence"/>
</dbReference>
<sequence length="337" mass="37185">MSPTEDEVAIRTQTIDRIPSVIQKTYPDATVHSFGSFGTNLYLPLDVVFSSILTVESFTSLSDLDLVVLSLTLEASDKASMLANVAACLITSGTSSRDKTQIISNARAPIIKLTTSLGWISVDISFNQRNGIKAADFINHFRKELFTRGQTAFQGLVYLLKGFFAKRGLNEMHSGDLNQYLRSYGTLVLDFFLFSALVLNYRNAGITVVEGGKFLSKHHLGAKLTQFYIEDPVVPGVNISEGSWKFFQIIEAFEEGYQDILSQSRILSDLLSRADIEGVTAIDSVTLCFSSRARIYQCTVSCSQRTFSFISIGLRSAARALSTILILNLALIRLHSS</sequence>
<dbReference type="GO" id="GO:0043634">
    <property type="term" value="P:polyadenylation-dependent ncRNA catabolic process"/>
    <property type="evidence" value="ECO:0007669"/>
    <property type="project" value="TreeGrafter"/>
</dbReference>
<dbReference type="SUPFAM" id="SSF81631">
    <property type="entry name" value="PAP/OAS1 substrate-binding domain"/>
    <property type="match status" value="1"/>
</dbReference>
<keyword evidence="3" id="KW-1185">Reference proteome</keyword>
<dbReference type="GO" id="GO:0031123">
    <property type="term" value="P:RNA 3'-end processing"/>
    <property type="evidence" value="ECO:0007669"/>
    <property type="project" value="TreeGrafter"/>
</dbReference>
<dbReference type="Gene3D" id="3.30.460.10">
    <property type="entry name" value="Beta Polymerase, domain 2"/>
    <property type="match status" value="1"/>
</dbReference>
<dbReference type="GO" id="GO:0005730">
    <property type="term" value="C:nucleolus"/>
    <property type="evidence" value="ECO:0007669"/>
    <property type="project" value="TreeGrafter"/>
</dbReference>
<dbReference type="GO" id="GO:0031499">
    <property type="term" value="C:TRAMP complex"/>
    <property type="evidence" value="ECO:0007669"/>
    <property type="project" value="TreeGrafter"/>
</dbReference>
<dbReference type="OrthoDB" id="273917at2759"/>
<dbReference type="InterPro" id="IPR054708">
    <property type="entry name" value="MTPAP-like_central"/>
</dbReference>
<dbReference type="EMBL" id="KN834764">
    <property type="protein sequence ID" value="KIK63281.1"/>
    <property type="molecule type" value="Genomic_DNA"/>
</dbReference>
<dbReference type="GO" id="GO:0046872">
    <property type="term" value="F:metal ion binding"/>
    <property type="evidence" value="ECO:0007669"/>
    <property type="project" value="UniProtKB-KW"/>
</dbReference>
<accession>A0A0D0C559</accession>
<gene>
    <name evidence="2" type="ORF">GYMLUDRAFT_241787</name>
</gene>
<dbReference type="PANTHER" id="PTHR23092">
    <property type="entry name" value="POLY(A) RNA POLYMERASE"/>
    <property type="match status" value="1"/>
</dbReference>
<feature type="domain" description="Poly(A) RNA polymerase mitochondrial-like central palm" evidence="1">
    <location>
        <begin position="2"/>
        <end position="142"/>
    </location>
</feature>
<organism evidence="2 3">
    <name type="scientific">Collybiopsis luxurians FD-317 M1</name>
    <dbReference type="NCBI Taxonomy" id="944289"/>
    <lineage>
        <taxon>Eukaryota</taxon>
        <taxon>Fungi</taxon>
        <taxon>Dikarya</taxon>
        <taxon>Basidiomycota</taxon>
        <taxon>Agaricomycotina</taxon>
        <taxon>Agaricomycetes</taxon>
        <taxon>Agaricomycetidae</taxon>
        <taxon>Agaricales</taxon>
        <taxon>Marasmiineae</taxon>
        <taxon>Omphalotaceae</taxon>
        <taxon>Collybiopsis</taxon>
        <taxon>Collybiopsis luxurians</taxon>
    </lineage>
</organism>
<evidence type="ECO:0000313" key="3">
    <source>
        <dbReference type="Proteomes" id="UP000053593"/>
    </source>
</evidence>
<name>A0A0D0C559_9AGAR</name>